<evidence type="ECO:0000256" key="2">
    <source>
        <dbReference type="ARBA" id="ARBA00009446"/>
    </source>
</evidence>
<evidence type="ECO:0000256" key="3">
    <source>
        <dbReference type="ARBA" id="ARBA00012891"/>
    </source>
</evidence>
<dbReference type="InterPro" id="IPR013497">
    <property type="entry name" value="Topo_IA_cen"/>
</dbReference>
<evidence type="ECO:0000256" key="4">
    <source>
        <dbReference type="ARBA" id="ARBA00022723"/>
    </source>
</evidence>
<dbReference type="InterPro" id="IPR013826">
    <property type="entry name" value="Topo_IA_cen_sub3"/>
</dbReference>
<evidence type="ECO:0000313" key="16">
    <source>
        <dbReference type="Proteomes" id="UP000806542"/>
    </source>
</evidence>
<dbReference type="InterPro" id="IPR013825">
    <property type="entry name" value="Topo_IA_cen_sub2"/>
</dbReference>
<dbReference type="InterPro" id="IPR003601">
    <property type="entry name" value="Topo_IA_2"/>
</dbReference>
<feature type="domain" description="Toprim" evidence="13">
    <location>
        <begin position="1"/>
        <end position="140"/>
    </location>
</feature>
<keyword evidence="4" id="KW-0479">Metal-binding</keyword>
<dbReference type="InterPro" id="IPR034144">
    <property type="entry name" value="TOPRIM_TopoIII"/>
</dbReference>
<dbReference type="GO" id="GO:0046872">
    <property type="term" value="F:metal ion binding"/>
    <property type="evidence" value="ECO:0007669"/>
    <property type="project" value="UniProtKB-KW"/>
</dbReference>
<dbReference type="PROSITE" id="PS52039">
    <property type="entry name" value="TOPO_IA_2"/>
    <property type="match status" value="1"/>
</dbReference>
<feature type="domain" description="Topo IA-type catalytic" evidence="14">
    <location>
        <begin position="157"/>
        <end position="579"/>
    </location>
</feature>
<sequence length="601" mass="67206">MKLIIAEKPSVAFSIAKALNIKGSKDGYIENGGRSPAGEYIISWCVGHLVALAEPSVYDEKYAKWNYADLPIIPAEFQYKIYGDKQKQFKVVKSLMNRKDVTEVVNACDAGREGELIFRLVYNQANCRKPVKRLWISSMEESAIREGFQNLKDGAEYDNLYQSALCRLWADWLVGINATRLFSLLYRKTLNIGRVQTPTLALLCDRHNKISFFKKEKYFTISLDLDGVKAETERIDNEDTAKEIMAACADAQAVCVSVKKEQKTEKPPKLFDLTALQRAANRLYGYTAKQTLDLAQSLYEKKLITYPRTDSRYLTEDMAGTVLEVIACSLKLPPFDSISDFHADTFYLFNNEKVSDHHAIIPTMEIEKVNFSELPNGEKNILRLIICRLLASSAQPYVYETITAVFECGGQTFTAKGKRVLAYGFKNLERLLTSSSENEDGGDPPVNFTEGQAFSDRKPELCEKYTAPPKPYTEDSLLSAMETAGAKETTDDAERKGLGTPATRAAILEKLVQTGFAERKGKQILPTKNGTLLISVLPDTLISPSLTAEWENALALISKGQESPKAFMQGIEAMITELVERYKAFDSKQNNPFQNESGAAK</sequence>
<dbReference type="SMART" id="SM00436">
    <property type="entry name" value="TOP1Bc"/>
    <property type="match status" value="1"/>
</dbReference>
<dbReference type="GO" id="GO:0003917">
    <property type="term" value="F:DNA topoisomerase type I (single strand cut, ATP-independent) activity"/>
    <property type="evidence" value="ECO:0007669"/>
    <property type="project" value="UniProtKB-EC"/>
</dbReference>
<dbReference type="InterPro" id="IPR005738">
    <property type="entry name" value="TopoIII"/>
</dbReference>
<organism evidence="15 16">
    <name type="scientific">Ructibacterium gallinarum</name>
    <dbReference type="NCBI Taxonomy" id="2779355"/>
    <lineage>
        <taxon>Bacteria</taxon>
        <taxon>Bacillati</taxon>
        <taxon>Bacillota</taxon>
        <taxon>Clostridia</taxon>
        <taxon>Eubacteriales</taxon>
        <taxon>Oscillospiraceae</taxon>
        <taxon>Ructibacterium</taxon>
    </lineage>
</organism>
<comment type="catalytic activity">
    <reaction evidence="1">
        <text>ATP-independent breakage of single-stranded DNA, followed by passage and rejoining.</text>
        <dbReference type="EC" id="5.6.2.1"/>
    </reaction>
</comment>
<dbReference type="Gene3D" id="1.10.290.10">
    <property type="entry name" value="Topoisomerase I, domain 4"/>
    <property type="match status" value="1"/>
</dbReference>
<dbReference type="PRINTS" id="PR00417">
    <property type="entry name" value="PRTPISMRASEI"/>
</dbReference>
<dbReference type="Gene3D" id="2.70.20.10">
    <property type="entry name" value="Topoisomerase I, domain 3"/>
    <property type="match status" value="1"/>
</dbReference>
<dbReference type="PROSITE" id="PS00396">
    <property type="entry name" value="TOPO_IA_1"/>
    <property type="match status" value="1"/>
</dbReference>
<dbReference type="Gene3D" id="1.10.460.10">
    <property type="entry name" value="Topoisomerase I, domain 2"/>
    <property type="match status" value="1"/>
</dbReference>
<dbReference type="SMART" id="SM00493">
    <property type="entry name" value="TOPRIM"/>
    <property type="match status" value="1"/>
</dbReference>
<reference evidence="15" key="1">
    <citation type="submission" date="2020-10" db="EMBL/GenBank/DDBJ databases">
        <title>ChiBAC.</title>
        <authorList>
            <person name="Zenner C."/>
            <person name="Hitch T.C.A."/>
            <person name="Clavel T."/>
        </authorList>
    </citation>
    <scope>NUCLEOTIDE SEQUENCE</scope>
    <source>
        <strain evidence="15">DSM 107454</strain>
    </source>
</reference>
<evidence type="ECO:0000256" key="6">
    <source>
        <dbReference type="ARBA" id="ARBA00023029"/>
    </source>
</evidence>
<evidence type="ECO:0000259" key="13">
    <source>
        <dbReference type="PROSITE" id="PS50880"/>
    </source>
</evidence>
<evidence type="ECO:0000259" key="14">
    <source>
        <dbReference type="PROSITE" id="PS52039"/>
    </source>
</evidence>
<evidence type="ECO:0000256" key="11">
    <source>
        <dbReference type="ARBA" id="ARBA00032235"/>
    </source>
</evidence>
<evidence type="ECO:0000313" key="15">
    <source>
        <dbReference type="EMBL" id="MBE5040868.1"/>
    </source>
</evidence>
<keyword evidence="7" id="KW-0238">DNA-binding</keyword>
<protein>
    <recommendedName>
        <fullName evidence="3">DNA topoisomerase</fullName>
        <ecNumber evidence="3">5.6.2.1</ecNumber>
    </recommendedName>
    <alternativeName>
        <fullName evidence="12">Omega-protein</fullName>
    </alternativeName>
    <alternativeName>
        <fullName evidence="11">Relaxing enzyme</fullName>
    </alternativeName>
    <alternativeName>
        <fullName evidence="9">Swivelase</fullName>
    </alternativeName>
    <alternativeName>
        <fullName evidence="10">Untwisting enzyme</fullName>
    </alternativeName>
</protein>
<dbReference type="PROSITE" id="PS50880">
    <property type="entry name" value="TOPRIM"/>
    <property type="match status" value="1"/>
</dbReference>
<dbReference type="RefSeq" id="WP_226393408.1">
    <property type="nucleotide sequence ID" value="NZ_JADCKB010000024.1"/>
</dbReference>
<dbReference type="InterPro" id="IPR013824">
    <property type="entry name" value="Topo_IA_cen_sub1"/>
</dbReference>
<name>A0A9D5M3J1_9FIRM</name>
<dbReference type="SUPFAM" id="SSF56712">
    <property type="entry name" value="Prokaryotic type I DNA topoisomerase"/>
    <property type="match status" value="1"/>
</dbReference>
<dbReference type="InterPro" id="IPR003602">
    <property type="entry name" value="Topo_IA_DNA-bd_dom"/>
</dbReference>
<comment type="caution">
    <text evidence="15">The sequence shown here is derived from an EMBL/GenBank/DDBJ whole genome shotgun (WGS) entry which is preliminary data.</text>
</comment>
<dbReference type="CDD" id="cd03362">
    <property type="entry name" value="TOPRIM_TopoIA_TopoIII"/>
    <property type="match status" value="1"/>
</dbReference>
<evidence type="ECO:0000256" key="5">
    <source>
        <dbReference type="ARBA" id="ARBA00022842"/>
    </source>
</evidence>
<comment type="similarity">
    <text evidence="2">Belongs to the type IA topoisomerase family.</text>
</comment>
<dbReference type="GO" id="GO:0043597">
    <property type="term" value="C:cytoplasmic replication fork"/>
    <property type="evidence" value="ECO:0007669"/>
    <property type="project" value="TreeGrafter"/>
</dbReference>
<gene>
    <name evidence="15" type="ORF">INF28_10395</name>
</gene>
<keyword evidence="16" id="KW-1185">Reference proteome</keyword>
<dbReference type="InterPro" id="IPR023406">
    <property type="entry name" value="Topo_IA_AS"/>
</dbReference>
<dbReference type="NCBIfam" id="TIGR01056">
    <property type="entry name" value="topB"/>
    <property type="match status" value="1"/>
</dbReference>
<dbReference type="Pfam" id="PF01751">
    <property type="entry name" value="Toprim"/>
    <property type="match status" value="1"/>
</dbReference>
<dbReference type="EC" id="5.6.2.1" evidence="3"/>
<dbReference type="PANTHER" id="PTHR11390:SF21">
    <property type="entry name" value="DNA TOPOISOMERASE 3-ALPHA"/>
    <property type="match status" value="1"/>
</dbReference>
<dbReference type="PANTHER" id="PTHR11390">
    <property type="entry name" value="PROKARYOTIC DNA TOPOISOMERASE"/>
    <property type="match status" value="1"/>
</dbReference>
<dbReference type="Pfam" id="PF01131">
    <property type="entry name" value="Topoisom_bac"/>
    <property type="match status" value="1"/>
</dbReference>
<evidence type="ECO:0000256" key="12">
    <source>
        <dbReference type="ARBA" id="ARBA00032877"/>
    </source>
</evidence>
<dbReference type="AlphaFoldDB" id="A0A9D5M3J1"/>
<evidence type="ECO:0000256" key="10">
    <source>
        <dbReference type="ARBA" id="ARBA00031985"/>
    </source>
</evidence>
<evidence type="ECO:0000256" key="9">
    <source>
        <dbReference type="ARBA" id="ARBA00030003"/>
    </source>
</evidence>
<keyword evidence="8" id="KW-0413">Isomerase</keyword>
<evidence type="ECO:0000256" key="7">
    <source>
        <dbReference type="ARBA" id="ARBA00023125"/>
    </source>
</evidence>
<dbReference type="GO" id="GO:0006265">
    <property type="term" value="P:DNA topological change"/>
    <property type="evidence" value="ECO:0007669"/>
    <property type="project" value="InterPro"/>
</dbReference>
<keyword evidence="6" id="KW-0799">Topoisomerase</keyword>
<dbReference type="SMART" id="SM00437">
    <property type="entry name" value="TOP1Ac"/>
    <property type="match status" value="1"/>
</dbReference>
<dbReference type="InterPro" id="IPR006171">
    <property type="entry name" value="TOPRIM_dom"/>
</dbReference>
<accession>A0A9D5M3J1</accession>
<evidence type="ECO:0000256" key="8">
    <source>
        <dbReference type="ARBA" id="ARBA00023235"/>
    </source>
</evidence>
<evidence type="ECO:0000256" key="1">
    <source>
        <dbReference type="ARBA" id="ARBA00000213"/>
    </source>
</evidence>
<dbReference type="CDD" id="cd00186">
    <property type="entry name" value="TOP1Ac"/>
    <property type="match status" value="1"/>
</dbReference>
<dbReference type="GO" id="GO:0006310">
    <property type="term" value="P:DNA recombination"/>
    <property type="evidence" value="ECO:0007669"/>
    <property type="project" value="TreeGrafter"/>
</dbReference>
<proteinExistence type="inferred from homology"/>
<dbReference type="GO" id="GO:0006281">
    <property type="term" value="P:DNA repair"/>
    <property type="evidence" value="ECO:0007669"/>
    <property type="project" value="TreeGrafter"/>
</dbReference>
<dbReference type="InterPro" id="IPR000380">
    <property type="entry name" value="Topo_IA"/>
</dbReference>
<dbReference type="GO" id="GO:0003677">
    <property type="term" value="F:DNA binding"/>
    <property type="evidence" value="ECO:0007669"/>
    <property type="project" value="UniProtKB-KW"/>
</dbReference>
<dbReference type="InterPro" id="IPR023405">
    <property type="entry name" value="Topo_IA_core_domain"/>
</dbReference>
<dbReference type="EMBL" id="JADCKB010000024">
    <property type="protein sequence ID" value="MBE5040868.1"/>
    <property type="molecule type" value="Genomic_DNA"/>
</dbReference>
<dbReference type="Proteomes" id="UP000806542">
    <property type="component" value="Unassembled WGS sequence"/>
</dbReference>
<dbReference type="Gene3D" id="3.40.50.140">
    <property type="match status" value="1"/>
</dbReference>
<dbReference type="NCBIfam" id="NF005829">
    <property type="entry name" value="PRK07726.1"/>
    <property type="match status" value="1"/>
</dbReference>
<keyword evidence="5" id="KW-0460">Magnesium</keyword>